<dbReference type="AlphaFoldDB" id="A0A291BBI2"/>
<organism evidence="1 2">
    <name type="scientific">Candidatus Enterovibrio altilux</name>
    <dbReference type="NCBI Taxonomy" id="1927128"/>
    <lineage>
        <taxon>Bacteria</taxon>
        <taxon>Pseudomonadati</taxon>
        <taxon>Pseudomonadota</taxon>
        <taxon>Gammaproteobacteria</taxon>
        <taxon>Vibrionales</taxon>
        <taxon>Vibrionaceae</taxon>
        <taxon>Enterovibrio</taxon>
    </lineage>
</organism>
<dbReference type="EMBL" id="CP020663">
    <property type="protein sequence ID" value="ATF10356.1"/>
    <property type="molecule type" value="Genomic_DNA"/>
</dbReference>
<reference evidence="2" key="1">
    <citation type="submission" date="2017-04" db="EMBL/GenBank/DDBJ databases">
        <title>Genome evolution of the luminous symbionts of deep sea anglerfish.</title>
        <authorList>
            <person name="Hendry T.A."/>
        </authorList>
    </citation>
    <scope>NUCLEOTIDE SEQUENCE [LARGE SCALE GENOMIC DNA]</scope>
</reference>
<sequence length="46" mass="5358">MVRIKKFLRKTLSLRDQNAQMSETYAMIQALNKLTELSMPKTKMVA</sequence>
<protein>
    <submittedName>
        <fullName evidence="1">Mobile element protein</fullName>
    </submittedName>
</protein>
<accession>A0A291BBI2</accession>
<dbReference type="Proteomes" id="UP000218160">
    <property type="component" value="Chromosome 2"/>
</dbReference>
<keyword evidence="2" id="KW-1185">Reference proteome</keyword>
<evidence type="ECO:0000313" key="2">
    <source>
        <dbReference type="Proteomes" id="UP000218160"/>
    </source>
</evidence>
<gene>
    <name evidence="1" type="ORF">BTN50_1941</name>
</gene>
<name>A0A291BBI2_9GAMM</name>
<dbReference type="KEGG" id="elux:BTN50_1941"/>
<evidence type="ECO:0000313" key="1">
    <source>
        <dbReference type="EMBL" id="ATF10356.1"/>
    </source>
</evidence>
<proteinExistence type="predicted"/>